<dbReference type="Proteomes" id="UP000188533">
    <property type="component" value="Unassembled WGS sequence"/>
</dbReference>
<comment type="similarity">
    <text evidence="1">Belongs to the short-chain dehydrogenases/reductases (SDR) family.</text>
</comment>
<protein>
    <submittedName>
        <fullName evidence="3">Short-chain dehydrogenase reductase</fullName>
    </submittedName>
</protein>
<dbReference type="STRING" id="5353.A0A1Q3EDW0"/>
<gene>
    <name evidence="3" type="ORF">LENED_007240</name>
</gene>
<dbReference type="EMBL" id="BDGU01000246">
    <property type="protein sequence ID" value="GAW05386.1"/>
    <property type="molecule type" value="Genomic_DNA"/>
</dbReference>
<accession>A0A1Q3EDW0</accession>
<dbReference type="Pfam" id="PF00106">
    <property type="entry name" value="adh_short"/>
    <property type="match status" value="1"/>
</dbReference>
<dbReference type="CDD" id="cd05233">
    <property type="entry name" value="SDR_c"/>
    <property type="match status" value="1"/>
</dbReference>
<dbReference type="InterPro" id="IPR036291">
    <property type="entry name" value="NAD(P)-bd_dom_sf"/>
</dbReference>
<comment type="caution">
    <text evidence="3">The sequence shown here is derived from an EMBL/GenBank/DDBJ whole genome shotgun (WGS) entry which is preliminary data.</text>
</comment>
<evidence type="ECO:0000256" key="2">
    <source>
        <dbReference type="SAM" id="MobiDB-lite"/>
    </source>
</evidence>
<evidence type="ECO:0000313" key="3">
    <source>
        <dbReference type="EMBL" id="GAW05386.1"/>
    </source>
</evidence>
<dbReference type="AlphaFoldDB" id="A0A1Q3EDW0"/>
<dbReference type="PANTHER" id="PTHR42760:SF122">
    <property type="entry name" value="NAD(P)-BINDING PROTEIN"/>
    <property type="match status" value="1"/>
</dbReference>
<dbReference type="SUPFAM" id="SSF51735">
    <property type="entry name" value="NAD(P)-binding Rossmann-fold domains"/>
    <property type="match status" value="1"/>
</dbReference>
<feature type="compositionally biased region" description="Polar residues" evidence="2">
    <location>
        <begin position="50"/>
        <end position="60"/>
    </location>
</feature>
<name>A0A1Q3EDW0_LENED</name>
<reference evidence="3 4" key="2">
    <citation type="submission" date="2017-02" db="EMBL/GenBank/DDBJ databases">
        <title>A genome survey and senescence transcriptome analysis in Lentinula edodes.</title>
        <authorList>
            <person name="Sakamoto Y."/>
            <person name="Nakade K."/>
            <person name="Sato S."/>
            <person name="Yoshida Y."/>
            <person name="Miyazaki K."/>
            <person name="Natsume S."/>
            <person name="Konno N."/>
        </authorList>
    </citation>
    <scope>NUCLEOTIDE SEQUENCE [LARGE SCALE GENOMIC DNA]</scope>
    <source>
        <strain evidence="3 4">NBRC 111202</strain>
    </source>
</reference>
<proteinExistence type="inferred from homology"/>
<evidence type="ECO:0000313" key="4">
    <source>
        <dbReference type="Proteomes" id="UP000188533"/>
    </source>
</evidence>
<reference evidence="3 4" key="1">
    <citation type="submission" date="2016-08" db="EMBL/GenBank/DDBJ databases">
        <authorList>
            <consortium name="Lentinula edodes genome sequencing consortium"/>
            <person name="Sakamoto Y."/>
            <person name="Nakade K."/>
            <person name="Sato S."/>
            <person name="Yoshida Y."/>
            <person name="Miyazaki K."/>
            <person name="Natsume S."/>
            <person name="Konno N."/>
        </authorList>
    </citation>
    <scope>NUCLEOTIDE SEQUENCE [LARGE SCALE GENOMIC DNA]</scope>
    <source>
        <strain evidence="3 4">NBRC 111202</strain>
    </source>
</reference>
<dbReference type="GO" id="GO:0048038">
    <property type="term" value="F:quinone binding"/>
    <property type="evidence" value="ECO:0007669"/>
    <property type="project" value="TreeGrafter"/>
</dbReference>
<feature type="region of interest" description="Disordered" evidence="2">
    <location>
        <begin position="40"/>
        <end position="85"/>
    </location>
</feature>
<dbReference type="GO" id="GO:0006633">
    <property type="term" value="P:fatty acid biosynthetic process"/>
    <property type="evidence" value="ECO:0007669"/>
    <property type="project" value="TreeGrafter"/>
</dbReference>
<dbReference type="Gene3D" id="3.40.50.720">
    <property type="entry name" value="NAD(P)-binding Rossmann-like Domain"/>
    <property type="match status" value="1"/>
</dbReference>
<evidence type="ECO:0000256" key="1">
    <source>
        <dbReference type="ARBA" id="ARBA00006484"/>
    </source>
</evidence>
<organism evidence="3 4">
    <name type="scientific">Lentinula edodes</name>
    <name type="common">Shiitake mushroom</name>
    <name type="synonym">Lentinus edodes</name>
    <dbReference type="NCBI Taxonomy" id="5353"/>
    <lineage>
        <taxon>Eukaryota</taxon>
        <taxon>Fungi</taxon>
        <taxon>Dikarya</taxon>
        <taxon>Basidiomycota</taxon>
        <taxon>Agaricomycotina</taxon>
        <taxon>Agaricomycetes</taxon>
        <taxon>Agaricomycetidae</taxon>
        <taxon>Agaricales</taxon>
        <taxon>Marasmiineae</taxon>
        <taxon>Omphalotaceae</taxon>
        <taxon>Lentinula</taxon>
    </lineage>
</organism>
<dbReference type="PANTHER" id="PTHR42760">
    <property type="entry name" value="SHORT-CHAIN DEHYDROGENASES/REDUCTASES FAMILY MEMBER"/>
    <property type="match status" value="1"/>
</dbReference>
<sequence length="386" mass="43210">MSTYKRRARVPRIMGAAAVARKREQATLRRSQASEGLFREFQKALEELSGPSQSNTQGKNPQPMDVDSGFDLGMGDNGSKDNDVPYEDQTEVAEGITVDIRDADQLCRWHGRRKYKDGRTWRNRIHNLNAAWASLMDELADAGAVLDAAAIKLREEFKGTTTEFIARQGDIGDDASISSLWDFLNSQNIFIRVLVLNAAHFYPLGPDTLKMDKRELMEGFNVNVGGNFLMTVNFVNQPLRPAGQQLNLINVSTGSIHMIPAPNQTPYAANKSAFTALIGRIADEHPVEDIQIISYNPGALYSEGVAKVVDENILKWDKMELPADYAVWAASPEASWLHGRFLWAHWDVDELKADKDFLKRLDSEKGFLRVAVQGLRELSLEAFLNK</sequence>
<dbReference type="GO" id="GO:0016616">
    <property type="term" value="F:oxidoreductase activity, acting on the CH-OH group of donors, NAD or NADP as acceptor"/>
    <property type="evidence" value="ECO:0007669"/>
    <property type="project" value="TreeGrafter"/>
</dbReference>
<keyword evidence="4" id="KW-1185">Reference proteome</keyword>
<dbReference type="InterPro" id="IPR002347">
    <property type="entry name" value="SDR_fam"/>
</dbReference>